<dbReference type="PANTHER" id="PTHR11487:SF0">
    <property type="entry name" value="S-ACYL FATTY ACID SYNTHASE THIOESTERASE, MEDIUM CHAIN"/>
    <property type="match status" value="1"/>
</dbReference>
<dbReference type="GO" id="GO:0016787">
    <property type="term" value="F:hydrolase activity"/>
    <property type="evidence" value="ECO:0007669"/>
    <property type="project" value="UniProtKB-KW"/>
</dbReference>
<sequence>MERKVALVGDWIRSFHPAPAAGTRLVCFPHAGGSASAYHALSAAVSGTVDPRVVQYPGRQERYGEPFAERADDVVEAVLAALSEPGDGTPVALFGHSMGAILAFETARRMTAEGRPPVVLFVSGRQAPSLPWRPTTTGRPVHEMSDRELVDEMRKLSGTANELLSSPELLPLILPPVRADYRLLETHVHRAGPPLGCPVVALTGDADPRVTVEGARAWESETHGDFSCHVLTGGHFFLDDHLPYVAKVVASSPAGRGATA</sequence>
<feature type="domain" description="Thioesterase TesA-like" evidence="3">
    <location>
        <begin position="26"/>
        <end position="251"/>
    </location>
</feature>
<proteinExistence type="inferred from homology"/>
<reference evidence="4 5" key="1">
    <citation type="submission" date="2018-05" db="EMBL/GenBank/DDBJ databases">
        <title>Streptomyces venezuelae.</title>
        <authorList>
            <person name="Kim W."/>
            <person name="Lee N."/>
            <person name="Cho B.-K."/>
        </authorList>
    </citation>
    <scope>NUCLEOTIDE SEQUENCE [LARGE SCALE GENOMIC DNA]</scope>
    <source>
        <strain evidence="4 5">ATCC 14584</strain>
    </source>
</reference>
<dbReference type="InterPro" id="IPR012223">
    <property type="entry name" value="TEII"/>
</dbReference>
<keyword evidence="2" id="KW-0378">Hydrolase</keyword>
<dbReference type="PANTHER" id="PTHR11487">
    <property type="entry name" value="THIOESTERASE"/>
    <property type="match status" value="1"/>
</dbReference>
<gene>
    <name evidence="4" type="ORF">DEJ48_12600</name>
</gene>
<dbReference type="SMART" id="SM00824">
    <property type="entry name" value="PKS_TE"/>
    <property type="match status" value="1"/>
</dbReference>
<name>A0A5P2CE04_STRVZ</name>
<dbReference type="EMBL" id="CP029192">
    <property type="protein sequence ID" value="QES38979.1"/>
    <property type="molecule type" value="Genomic_DNA"/>
</dbReference>
<evidence type="ECO:0000259" key="3">
    <source>
        <dbReference type="SMART" id="SM00824"/>
    </source>
</evidence>
<dbReference type="Pfam" id="PF00975">
    <property type="entry name" value="Thioesterase"/>
    <property type="match status" value="1"/>
</dbReference>
<dbReference type="AlphaFoldDB" id="A0A5P2CE04"/>
<dbReference type="InterPro" id="IPR020802">
    <property type="entry name" value="TesA-like"/>
</dbReference>
<organism evidence="4 5">
    <name type="scientific">Streptomyces venezuelae</name>
    <dbReference type="NCBI Taxonomy" id="54571"/>
    <lineage>
        <taxon>Bacteria</taxon>
        <taxon>Bacillati</taxon>
        <taxon>Actinomycetota</taxon>
        <taxon>Actinomycetes</taxon>
        <taxon>Kitasatosporales</taxon>
        <taxon>Streptomycetaceae</taxon>
        <taxon>Streptomyces</taxon>
    </lineage>
</organism>
<dbReference type="GO" id="GO:0008610">
    <property type="term" value="P:lipid biosynthetic process"/>
    <property type="evidence" value="ECO:0007669"/>
    <property type="project" value="TreeGrafter"/>
</dbReference>
<evidence type="ECO:0000256" key="1">
    <source>
        <dbReference type="ARBA" id="ARBA00007169"/>
    </source>
</evidence>
<evidence type="ECO:0000313" key="4">
    <source>
        <dbReference type="EMBL" id="QES38979.1"/>
    </source>
</evidence>
<evidence type="ECO:0000256" key="2">
    <source>
        <dbReference type="ARBA" id="ARBA00022801"/>
    </source>
</evidence>
<accession>A0A5P2CE04</accession>
<dbReference type="OrthoDB" id="8480037at2"/>
<dbReference type="SUPFAM" id="SSF53474">
    <property type="entry name" value="alpha/beta-Hydrolases"/>
    <property type="match status" value="1"/>
</dbReference>
<evidence type="ECO:0000313" key="5">
    <source>
        <dbReference type="Proteomes" id="UP000322927"/>
    </source>
</evidence>
<dbReference type="Gene3D" id="3.40.50.1820">
    <property type="entry name" value="alpha/beta hydrolase"/>
    <property type="match status" value="1"/>
</dbReference>
<dbReference type="InterPro" id="IPR001031">
    <property type="entry name" value="Thioesterase"/>
</dbReference>
<comment type="similarity">
    <text evidence="1">Belongs to the thioesterase family.</text>
</comment>
<dbReference type="InterPro" id="IPR029058">
    <property type="entry name" value="AB_hydrolase_fold"/>
</dbReference>
<protein>
    <submittedName>
        <fullName evidence="4">Thioesterase</fullName>
    </submittedName>
</protein>
<dbReference type="Proteomes" id="UP000322927">
    <property type="component" value="Chromosome"/>
</dbReference>